<dbReference type="EMBL" id="LR796449">
    <property type="protein sequence ID" value="CAB4145850.1"/>
    <property type="molecule type" value="Genomic_DNA"/>
</dbReference>
<accession>A0A6J5MLA9</accession>
<protein>
    <submittedName>
        <fullName evidence="1">Uncharacterized protein</fullName>
    </submittedName>
</protein>
<evidence type="ECO:0000313" key="1">
    <source>
        <dbReference type="EMBL" id="CAB4145850.1"/>
    </source>
</evidence>
<feature type="non-terminal residue" evidence="1">
    <location>
        <position position="411"/>
    </location>
</feature>
<organism evidence="1">
    <name type="scientific">uncultured Caudovirales phage</name>
    <dbReference type="NCBI Taxonomy" id="2100421"/>
    <lineage>
        <taxon>Viruses</taxon>
        <taxon>Duplodnaviria</taxon>
        <taxon>Heunggongvirae</taxon>
        <taxon>Uroviricota</taxon>
        <taxon>Caudoviricetes</taxon>
        <taxon>Peduoviridae</taxon>
        <taxon>Maltschvirus</taxon>
        <taxon>Maltschvirus maltsch</taxon>
    </lineage>
</organism>
<gene>
    <name evidence="1" type="ORF">UFOVP486_52</name>
</gene>
<reference evidence="1" key="1">
    <citation type="submission" date="2020-04" db="EMBL/GenBank/DDBJ databases">
        <authorList>
            <person name="Chiriac C."/>
            <person name="Salcher M."/>
            <person name="Ghai R."/>
            <person name="Kavagutti S V."/>
        </authorList>
    </citation>
    <scope>NUCLEOTIDE SEQUENCE</scope>
</reference>
<proteinExistence type="predicted"/>
<name>A0A6J5MLA9_9CAUD</name>
<sequence>MSQFQAQAALLRQMQLERGGKNQVRSTDTTPQIVQPTMAQAPAVGALAPLVMPVPDYQSANTLEQAINAVNSFGNVIAQAGNFARQTKQEVKQQSYVNANNQFRLWKEQRIRDQNSSDYNARMTPIGANTTQWIDAVIGNEDNIEDPDAAANLRLDKLQYASNEIAPFHQKWNNKMGSEMLGGYAARMLNNDPSLTMDEMETNAAQYGITKEELTTKLVKDTAETMGARGGNPKDLEYILARLDPESQKVYGDQVEMAFKKGRTNTINNINLNDTRAMQAAIEAPNINEAIKILNEQTSKPEMAKEMYALDVLKSNPRNMENIINLETYIKTPIAKQQYETLRNSAGIAYEENVGEWIRQQLRSGAATPEETTAIIKERASRWVFGVEGSDPLSPGRQILGSLSPGTVKQL</sequence>